<accession>A0A438IAP5</accession>
<proteinExistence type="predicted"/>
<comment type="caution">
    <text evidence="2">The sequence shown here is derived from an EMBL/GenBank/DDBJ whole genome shotgun (WGS) entry which is preliminary data.</text>
</comment>
<feature type="region of interest" description="Disordered" evidence="1">
    <location>
        <begin position="34"/>
        <end position="58"/>
    </location>
</feature>
<reference evidence="2 3" key="1">
    <citation type="journal article" date="2018" name="PLoS Genet.">
        <title>Population sequencing reveals clonal diversity and ancestral inbreeding in the grapevine cultivar Chardonnay.</title>
        <authorList>
            <person name="Roach M.J."/>
            <person name="Johnson D.L."/>
            <person name="Bohlmann J."/>
            <person name="van Vuuren H.J."/>
            <person name="Jones S.J."/>
            <person name="Pretorius I.S."/>
            <person name="Schmidt S.A."/>
            <person name="Borneman A.R."/>
        </authorList>
    </citation>
    <scope>NUCLEOTIDE SEQUENCE [LARGE SCALE GENOMIC DNA]</scope>
    <source>
        <strain evidence="3">cv. Chardonnay</strain>
        <tissue evidence="2">Leaf</tissue>
    </source>
</reference>
<sequence length="142" mass="16129">MSVEFESKEIRDERLVKLFQQGYTRKNKDVIVIPPPGSNTSLNGTTMPSDDSSETNLEVHAPSPITSEIATLNLQVGDQSKRYPLRDHKKPDSYPICLFRVIFKQSLKILTRVCYGRRNKGYLEELHLGDGRAFSRKVDSGM</sequence>
<evidence type="ECO:0000313" key="2">
    <source>
        <dbReference type="EMBL" id="RVW93727.1"/>
    </source>
</evidence>
<feature type="compositionally biased region" description="Polar residues" evidence="1">
    <location>
        <begin position="38"/>
        <end position="56"/>
    </location>
</feature>
<gene>
    <name evidence="2" type="ORF">CK203_043395</name>
</gene>
<dbReference type="Proteomes" id="UP000288805">
    <property type="component" value="Unassembled WGS sequence"/>
</dbReference>
<organism evidence="2 3">
    <name type="scientific">Vitis vinifera</name>
    <name type="common">Grape</name>
    <dbReference type="NCBI Taxonomy" id="29760"/>
    <lineage>
        <taxon>Eukaryota</taxon>
        <taxon>Viridiplantae</taxon>
        <taxon>Streptophyta</taxon>
        <taxon>Embryophyta</taxon>
        <taxon>Tracheophyta</taxon>
        <taxon>Spermatophyta</taxon>
        <taxon>Magnoliopsida</taxon>
        <taxon>eudicotyledons</taxon>
        <taxon>Gunneridae</taxon>
        <taxon>Pentapetalae</taxon>
        <taxon>rosids</taxon>
        <taxon>Vitales</taxon>
        <taxon>Vitaceae</taxon>
        <taxon>Viteae</taxon>
        <taxon>Vitis</taxon>
    </lineage>
</organism>
<evidence type="ECO:0000313" key="3">
    <source>
        <dbReference type="Proteomes" id="UP000288805"/>
    </source>
</evidence>
<dbReference type="AlphaFoldDB" id="A0A438IAP5"/>
<protein>
    <submittedName>
        <fullName evidence="2">Uncharacterized protein</fullName>
    </submittedName>
</protein>
<dbReference type="EMBL" id="QGNW01000127">
    <property type="protein sequence ID" value="RVW93727.1"/>
    <property type="molecule type" value="Genomic_DNA"/>
</dbReference>
<evidence type="ECO:0000256" key="1">
    <source>
        <dbReference type="SAM" id="MobiDB-lite"/>
    </source>
</evidence>
<name>A0A438IAP5_VITVI</name>